<comment type="similarity">
    <text evidence="3">Belongs to the carbohydrate kinase PfkB family.</text>
</comment>
<dbReference type="VEuPathDB" id="VectorBase:BGLAX_040376"/>
<dbReference type="RefSeq" id="XP_013089930.2">
    <property type="nucleotide sequence ID" value="XM_013234476.2"/>
</dbReference>
<evidence type="ECO:0000256" key="7">
    <source>
        <dbReference type="ARBA" id="ARBA00022741"/>
    </source>
</evidence>
<evidence type="ECO:0000256" key="1">
    <source>
        <dbReference type="ARBA" id="ARBA00001946"/>
    </source>
</evidence>
<evidence type="ECO:0000256" key="13">
    <source>
        <dbReference type="PIRSR" id="PIRSR601805-1"/>
    </source>
</evidence>
<evidence type="ECO:0000256" key="5">
    <source>
        <dbReference type="ARBA" id="ARBA00022679"/>
    </source>
</evidence>
<dbReference type="OrthoDB" id="432447at2759"/>
<dbReference type="PRINTS" id="PR00989">
    <property type="entry name" value="ADENOKINASE"/>
</dbReference>
<dbReference type="VEuPathDB" id="VectorBase:BGLB017914"/>
<keyword evidence="9" id="KW-0067">ATP-binding</keyword>
<dbReference type="STRING" id="6526.A0A2C9KDM9"/>
<dbReference type="Proteomes" id="UP000076420">
    <property type="component" value="Unassembled WGS sequence"/>
</dbReference>
<gene>
    <name evidence="15" type="primary">106073830</name>
</gene>
<dbReference type="GO" id="GO:0005829">
    <property type="term" value="C:cytosol"/>
    <property type="evidence" value="ECO:0007669"/>
    <property type="project" value="TreeGrafter"/>
</dbReference>
<dbReference type="AlphaFoldDB" id="A0A2C9KDM9"/>
<dbReference type="InterPro" id="IPR001805">
    <property type="entry name" value="Adenokinase"/>
</dbReference>
<dbReference type="PANTHER" id="PTHR45769">
    <property type="entry name" value="ADENOSINE KINASE"/>
    <property type="match status" value="1"/>
</dbReference>
<reference evidence="15" key="1">
    <citation type="submission" date="2020-05" db="UniProtKB">
        <authorList>
            <consortium name="EnsemblMetazoa"/>
        </authorList>
    </citation>
    <scope>IDENTIFICATION</scope>
    <source>
        <strain evidence="15">BB02</strain>
    </source>
</reference>
<dbReference type="InterPro" id="IPR029056">
    <property type="entry name" value="Ribokinase-like"/>
</dbReference>
<dbReference type="GO" id="GO:0005524">
    <property type="term" value="F:ATP binding"/>
    <property type="evidence" value="ECO:0007669"/>
    <property type="project" value="UniProtKB-KW"/>
</dbReference>
<evidence type="ECO:0000256" key="10">
    <source>
        <dbReference type="ARBA" id="ARBA00022842"/>
    </source>
</evidence>
<keyword evidence="5" id="KW-0808">Transferase</keyword>
<dbReference type="GO" id="GO:0006166">
    <property type="term" value="P:purine ribonucleoside salvage"/>
    <property type="evidence" value="ECO:0007669"/>
    <property type="project" value="UniProtKB-KW"/>
</dbReference>
<evidence type="ECO:0000256" key="8">
    <source>
        <dbReference type="ARBA" id="ARBA00022777"/>
    </source>
</evidence>
<proteinExistence type="inferred from homology"/>
<dbReference type="FunFam" id="3.40.1190.20:FF:000076">
    <property type="entry name" value="Adenosine kinase"/>
    <property type="match status" value="1"/>
</dbReference>
<dbReference type="EnsemblMetazoa" id="BGLB017914-RA">
    <property type="protein sequence ID" value="BGLB017914-PA"/>
    <property type="gene ID" value="BGLB017914"/>
</dbReference>
<dbReference type="Gene3D" id="3.40.1190.20">
    <property type="match status" value="1"/>
</dbReference>
<evidence type="ECO:0000256" key="12">
    <source>
        <dbReference type="ARBA" id="ARBA00068771"/>
    </source>
</evidence>
<dbReference type="GO" id="GO:0004001">
    <property type="term" value="F:adenosine kinase activity"/>
    <property type="evidence" value="ECO:0007669"/>
    <property type="project" value="UniProtKB-EC"/>
</dbReference>
<evidence type="ECO:0000313" key="16">
    <source>
        <dbReference type="Proteomes" id="UP000076420"/>
    </source>
</evidence>
<dbReference type="KEGG" id="bgt:106073830"/>
<protein>
    <recommendedName>
        <fullName evidence="12">Adenosine kinase</fullName>
        <ecNumber evidence="4">2.7.1.20</ecNumber>
    </recommendedName>
</protein>
<dbReference type="GO" id="GO:0006144">
    <property type="term" value="P:purine nucleobase metabolic process"/>
    <property type="evidence" value="ECO:0007669"/>
    <property type="project" value="TreeGrafter"/>
</dbReference>
<feature type="active site" description="Proton acceptor" evidence="13">
    <location>
        <position position="373"/>
    </location>
</feature>
<evidence type="ECO:0000256" key="2">
    <source>
        <dbReference type="ARBA" id="ARBA00004801"/>
    </source>
</evidence>
<keyword evidence="6" id="KW-0660">Purine salvage</keyword>
<comment type="cofactor">
    <cofactor evidence="1">
        <name>Mg(2+)</name>
        <dbReference type="ChEBI" id="CHEBI:18420"/>
    </cofactor>
</comment>
<keyword evidence="8" id="KW-0418">Kinase</keyword>
<dbReference type="PANTHER" id="PTHR45769:SF3">
    <property type="entry name" value="ADENOSINE KINASE"/>
    <property type="match status" value="1"/>
</dbReference>
<evidence type="ECO:0000256" key="3">
    <source>
        <dbReference type="ARBA" id="ARBA00010688"/>
    </source>
</evidence>
<organism evidence="15 16">
    <name type="scientific">Biomphalaria glabrata</name>
    <name type="common">Bloodfluke planorb</name>
    <name type="synonym">Freshwater snail</name>
    <dbReference type="NCBI Taxonomy" id="6526"/>
    <lineage>
        <taxon>Eukaryota</taxon>
        <taxon>Metazoa</taxon>
        <taxon>Spiralia</taxon>
        <taxon>Lophotrochozoa</taxon>
        <taxon>Mollusca</taxon>
        <taxon>Gastropoda</taxon>
        <taxon>Heterobranchia</taxon>
        <taxon>Euthyneura</taxon>
        <taxon>Panpulmonata</taxon>
        <taxon>Hygrophila</taxon>
        <taxon>Lymnaeoidea</taxon>
        <taxon>Planorbidae</taxon>
        <taxon>Biomphalaria</taxon>
    </lineage>
</organism>
<name>A0A2C9KDM9_BIOGL</name>
<feature type="domain" description="Carbohydrate kinase PfkB" evidence="14">
    <location>
        <begin position="114"/>
        <end position="412"/>
    </location>
</feature>
<dbReference type="Gene3D" id="3.30.1110.10">
    <property type="match status" value="1"/>
</dbReference>
<dbReference type="CDD" id="cd01168">
    <property type="entry name" value="adenosine_kinase"/>
    <property type="match status" value="1"/>
</dbReference>
<dbReference type="UniPathway" id="UPA00588">
    <property type="reaction ID" value="UER00659"/>
</dbReference>
<dbReference type="InterPro" id="IPR011611">
    <property type="entry name" value="PfkB_dom"/>
</dbReference>
<evidence type="ECO:0000259" key="14">
    <source>
        <dbReference type="Pfam" id="PF00294"/>
    </source>
</evidence>
<evidence type="ECO:0000256" key="11">
    <source>
        <dbReference type="ARBA" id="ARBA00051362"/>
    </source>
</evidence>
<comment type="catalytic activity">
    <reaction evidence="11">
        <text>adenosine + ATP = AMP + ADP + H(+)</text>
        <dbReference type="Rhea" id="RHEA:20824"/>
        <dbReference type="ChEBI" id="CHEBI:15378"/>
        <dbReference type="ChEBI" id="CHEBI:16335"/>
        <dbReference type="ChEBI" id="CHEBI:30616"/>
        <dbReference type="ChEBI" id="CHEBI:456215"/>
        <dbReference type="ChEBI" id="CHEBI:456216"/>
        <dbReference type="EC" id="2.7.1.20"/>
    </reaction>
</comment>
<accession>A0A2C9KDM9</accession>
<dbReference type="Pfam" id="PF00294">
    <property type="entry name" value="PfkB"/>
    <property type="match status" value="1"/>
</dbReference>
<dbReference type="GO" id="GO:0044209">
    <property type="term" value="P:AMP salvage"/>
    <property type="evidence" value="ECO:0007669"/>
    <property type="project" value="UniProtKB-UniPathway"/>
</dbReference>
<evidence type="ECO:0000313" key="15">
    <source>
        <dbReference type="EnsemblMetazoa" id="BGLB017914-PA"/>
    </source>
</evidence>
<evidence type="ECO:0000256" key="6">
    <source>
        <dbReference type="ARBA" id="ARBA00022726"/>
    </source>
</evidence>
<dbReference type="SUPFAM" id="SSF53613">
    <property type="entry name" value="Ribokinase-like"/>
    <property type="match status" value="1"/>
</dbReference>
<evidence type="ECO:0000256" key="9">
    <source>
        <dbReference type="ARBA" id="ARBA00022840"/>
    </source>
</evidence>
<comment type="pathway">
    <text evidence="2">Purine metabolism; AMP biosynthesis via salvage pathway; AMP from adenosine: step 1/1.</text>
</comment>
<dbReference type="EC" id="2.7.1.20" evidence="4"/>
<sequence>MRELITMKFTSASDKCKMGSSSIGILIPCQFTSTESSVSSGTCSQQNLTPWDRKKCLSVKCKLPYNFCEAKSFSTMTKVSEGILLGIGNPLLDISIDGDEQLLNRYGLLSNNAVLATPEQHQIFHDIVKNYKPTFIAGGATQNSIRVAQWLLQVKNATTFLGAVGDDKFKDILEKNARGVGVNVQYQVIKGEKTGVCAAIIVGLDRSLITELGAAQKFSFDFLKKTEKWALVEKAKFFYIGGFLLTVSPDSVLYVSQYCSSVKKTLVMNLHATFLCDIFADQKLGLLQHIDILFGNGDEAQALAKAIGLKSVTIKDIAVEVASLPKVNSDRPRIVIFTQGKDPTYIATEGKVQEMPVDPIDPSLIKDTNGCGDAFVGGFLSQLVQGKPLSECLRCGRYAAKVVIQHFGCTFDERPDFV</sequence>
<keyword evidence="10" id="KW-0460">Magnesium</keyword>
<evidence type="ECO:0000256" key="4">
    <source>
        <dbReference type="ARBA" id="ARBA00012119"/>
    </source>
</evidence>
<keyword evidence="7" id="KW-0547">Nucleotide-binding</keyword>
<dbReference type="GO" id="GO:0005634">
    <property type="term" value="C:nucleus"/>
    <property type="evidence" value="ECO:0007669"/>
    <property type="project" value="TreeGrafter"/>
</dbReference>